<comment type="caution">
    <text evidence="6">The sequence shown here is derived from an EMBL/GenBank/DDBJ whole genome shotgun (WGS) entry which is preliminary data.</text>
</comment>
<evidence type="ECO:0000259" key="5">
    <source>
        <dbReference type="Pfam" id="PF00266"/>
    </source>
</evidence>
<dbReference type="Proteomes" id="UP000824073">
    <property type="component" value="Unassembled WGS sequence"/>
</dbReference>
<dbReference type="InterPro" id="IPR000192">
    <property type="entry name" value="Aminotrans_V_dom"/>
</dbReference>
<keyword evidence="6" id="KW-0032">Aminotransferase</keyword>
<dbReference type="Gene3D" id="3.90.1150.10">
    <property type="entry name" value="Aspartate Aminotransferase, domain 1"/>
    <property type="match status" value="1"/>
</dbReference>
<evidence type="ECO:0000313" key="6">
    <source>
        <dbReference type="EMBL" id="HIU44368.1"/>
    </source>
</evidence>
<proteinExistence type="inferred from homology"/>
<dbReference type="Gene3D" id="3.40.640.10">
    <property type="entry name" value="Type I PLP-dependent aspartate aminotransferase-like (Major domain)"/>
    <property type="match status" value="1"/>
</dbReference>
<name>A0A9D1LM27_9CLOT</name>
<accession>A0A9D1LM27</accession>
<feature type="domain" description="Aminotransferase class V" evidence="5">
    <location>
        <begin position="24"/>
        <end position="393"/>
    </location>
</feature>
<dbReference type="InterPro" id="IPR015424">
    <property type="entry name" value="PyrdxlP-dep_Trfase"/>
</dbReference>
<reference evidence="6" key="1">
    <citation type="submission" date="2020-10" db="EMBL/GenBank/DDBJ databases">
        <authorList>
            <person name="Gilroy R."/>
        </authorList>
    </citation>
    <scope>NUCLEOTIDE SEQUENCE</scope>
    <source>
        <strain evidence="6">CHK191-8634</strain>
    </source>
</reference>
<evidence type="ECO:0000313" key="7">
    <source>
        <dbReference type="Proteomes" id="UP000824073"/>
    </source>
</evidence>
<gene>
    <name evidence="6" type="ORF">IAB67_08750</name>
</gene>
<organism evidence="6 7">
    <name type="scientific">Candidatus Ventrousia excrementavium</name>
    <dbReference type="NCBI Taxonomy" id="2840961"/>
    <lineage>
        <taxon>Bacteria</taxon>
        <taxon>Bacillati</taxon>
        <taxon>Bacillota</taxon>
        <taxon>Clostridia</taxon>
        <taxon>Eubacteriales</taxon>
        <taxon>Clostridiaceae</taxon>
        <taxon>Clostridiaceae incertae sedis</taxon>
        <taxon>Candidatus Ventrousia</taxon>
    </lineage>
</organism>
<dbReference type="InterPro" id="IPR010969">
    <property type="entry name" value="Cys_dSase-rel_unknwn_funct"/>
</dbReference>
<evidence type="ECO:0000256" key="2">
    <source>
        <dbReference type="ARBA" id="ARBA00022898"/>
    </source>
</evidence>
<comment type="cofactor">
    <cofactor evidence="1 4">
        <name>pyridoxal 5'-phosphate</name>
        <dbReference type="ChEBI" id="CHEBI:597326"/>
    </cofactor>
</comment>
<evidence type="ECO:0000256" key="3">
    <source>
        <dbReference type="RuleBase" id="RU004075"/>
    </source>
</evidence>
<evidence type="ECO:0000256" key="4">
    <source>
        <dbReference type="RuleBase" id="RU004504"/>
    </source>
</evidence>
<comment type="similarity">
    <text evidence="3">Belongs to the class-V pyridoxal-phosphate-dependent aminotransferase family.</text>
</comment>
<dbReference type="InterPro" id="IPR015422">
    <property type="entry name" value="PyrdxlP-dep_Trfase_small"/>
</dbReference>
<dbReference type="PANTHER" id="PTHR43586:SF4">
    <property type="entry name" value="ISOPENICILLIN N EPIMERASE"/>
    <property type="match status" value="1"/>
</dbReference>
<dbReference type="AlphaFoldDB" id="A0A9D1LM27"/>
<dbReference type="Pfam" id="PF00266">
    <property type="entry name" value="Aminotran_5"/>
    <property type="match status" value="1"/>
</dbReference>
<dbReference type="SUPFAM" id="SSF53383">
    <property type="entry name" value="PLP-dependent transferases"/>
    <property type="match status" value="1"/>
</dbReference>
<protein>
    <submittedName>
        <fullName evidence="6">Aminotransferase class V-fold PLP-dependent enzyme</fullName>
    </submittedName>
</protein>
<reference evidence="6" key="2">
    <citation type="journal article" date="2021" name="PeerJ">
        <title>Extensive microbial diversity within the chicken gut microbiome revealed by metagenomics and culture.</title>
        <authorList>
            <person name="Gilroy R."/>
            <person name="Ravi A."/>
            <person name="Getino M."/>
            <person name="Pursley I."/>
            <person name="Horton D.L."/>
            <person name="Alikhan N.F."/>
            <person name="Baker D."/>
            <person name="Gharbi K."/>
            <person name="Hall N."/>
            <person name="Watson M."/>
            <person name="Adriaenssens E.M."/>
            <person name="Foster-Nyarko E."/>
            <person name="Jarju S."/>
            <person name="Secka A."/>
            <person name="Antonio M."/>
            <person name="Oren A."/>
            <person name="Chaudhuri R.R."/>
            <person name="La Ragione R."/>
            <person name="Hildebrand F."/>
            <person name="Pallen M.J."/>
        </authorList>
    </citation>
    <scope>NUCLEOTIDE SEQUENCE</scope>
    <source>
        <strain evidence="6">CHK191-8634</strain>
    </source>
</reference>
<dbReference type="InterPro" id="IPR020578">
    <property type="entry name" value="Aminotrans_V_PyrdxlP_BS"/>
</dbReference>
<keyword evidence="6" id="KW-0808">Transferase</keyword>
<dbReference type="NCBIfam" id="TIGR01977">
    <property type="entry name" value="am_tr_V_EF2568"/>
    <property type="match status" value="1"/>
</dbReference>
<dbReference type="InterPro" id="IPR015421">
    <property type="entry name" value="PyrdxlP-dep_Trfase_major"/>
</dbReference>
<evidence type="ECO:0000256" key="1">
    <source>
        <dbReference type="ARBA" id="ARBA00001933"/>
    </source>
</evidence>
<dbReference type="EMBL" id="DVMR01000065">
    <property type="protein sequence ID" value="HIU44368.1"/>
    <property type="molecule type" value="Genomic_DNA"/>
</dbReference>
<keyword evidence="2" id="KW-0663">Pyridoxal phosphate</keyword>
<dbReference type="GO" id="GO:0008483">
    <property type="term" value="F:transaminase activity"/>
    <property type="evidence" value="ECO:0007669"/>
    <property type="project" value="UniProtKB-KW"/>
</dbReference>
<dbReference type="PROSITE" id="PS00595">
    <property type="entry name" value="AA_TRANSFER_CLASS_5"/>
    <property type="match status" value="1"/>
</dbReference>
<sequence>MGDKIRYTEHNGSNDLKREVYMSIYFDNGSTSFPKAPGVAEAVGGLIASGAFNINRGGYAGAYEVAGAVFETRELLCRMFGFLGECKNAVFTPSVTYALNMILKGWLRPGDHVVTTSMEHNAVMRPLVQLAGTGVHFDAAQADERGVLDPEKIEALIRPETRAVVMTAASNVCGTLMPLREVGEICARRGVRFIVDSAQAAGLFPLSMTELHIDALTFTGHKSLLGPQGIGGMILRTDLAEEIEPLVSGGTGSMSDSEEVPPFLPDRFEPGTLNLPGIIGLHTALLFLQETGIDTLRGHDLRLTARFLDGVRELPHTRVVGLPGVEGRAPIVSLDFGTLDNAEVAYTLDSRYGVMTRCGLHCAPRAHKSLGTFPQGTVRFAFGYGNTESEVDQCLDALKEITRQ</sequence>
<dbReference type="PANTHER" id="PTHR43586">
    <property type="entry name" value="CYSTEINE DESULFURASE"/>
    <property type="match status" value="1"/>
</dbReference>